<dbReference type="AlphaFoldDB" id="A0A9D5K828"/>
<dbReference type="InterPro" id="IPR019734">
    <property type="entry name" value="TPR_rpt"/>
</dbReference>
<dbReference type="InterPro" id="IPR051685">
    <property type="entry name" value="Ycf3/AcsC/BcsC/TPR_MFPF"/>
</dbReference>
<dbReference type="Proteomes" id="UP000630660">
    <property type="component" value="Unassembled WGS sequence"/>
</dbReference>
<comment type="caution">
    <text evidence="4">The sequence shown here is derived from an EMBL/GenBank/DDBJ whole genome shotgun (WGS) entry which is preliminary data.</text>
</comment>
<protein>
    <submittedName>
        <fullName evidence="4">Tetratricopeptide repeat protein</fullName>
    </submittedName>
</protein>
<dbReference type="Gene3D" id="1.25.40.10">
    <property type="entry name" value="Tetratricopeptide repeat domain"/>
    <property type="match status" value="2"/>
</dbReference>
<accession>A0A9D5K828</accession>
<dbReference type="EMBL" id="WJKJ01000091">
    <property type="protein sequence ID" value="MBD3364143.1"/>
    <property type="molecule type" value="Genomic_DNA"/>
</dbReference>
<feature type="repeat" description="TPR" evidence="3">
    <location>
        <begin position="25"/>
        <end position="58"/>
    </location>
</feature>
<name>A0A9D5K828_UNCW3</name>
<dbReference type="Pfam" id="PF13414">
    <property type="entry name" value="TPR_11"/>
    <property type="match status" value="1"/>
</dbReference>
<dbReference type="PANTHER" id="PTHR44943">
    <property type="entry name" value="CELLULOSE SYNTHASE OPERON PROTEIN C"/>
    <property type="match status" value="1"/>
</dbReference>
<evidence type="ECO:0000256" key="1">
    <source>
        <dbReference type="ARBA" id="ARBA00022737"/>
    </source>
</evidence>
<gene>
    <name evidence="4" type="ORF">GF359_02905</name>
</gene>
<evidence type="ECO:0000313" key="4">
    <source>
        <dbReference type="EMBL" id="MBD3364143.1"/>
    </source>
</evidence>
<keyword evidence="2 3" id="KW-0802">TPR repeat</keyword>
<keyword evidence="1" id="KW-0677">Repeat</keyword>
<dbReference type="SUPFAM" id="SSF48452">
    <property type="entry name" value="TPR-like"/>
    <property type="match status" value="1"/>
</dbReference>
<dbReference type="InterPro" id="IPR011990">
    <property type="entry name" value="TPR-like_helical_dom_sf"/>
</dbReference>
<reference evidence="4" key="1">
    <citation type="submission" date="2019-11" db="EMBL/GenBank/DDBJ databases">
        <title>Microbial mats filling the niche in hypersaline microbial mats.</title>
        <authorList>
            <person name="Wong H.L."/>
            <person name="Macleod F.I."/>
            <person name="White R.A. III"/>
            <person name="Burns B.P."/>
        </authorList>
    </citation>
    <scope>NUCLEOTIDE SEQUENCE</scope>
    <source>
        <strain evidence="4">Bin_327</strain>
    </source>
</reference>
<feature type="repeat" description="TPR" evidence="3">
    <location>
        <begin position="59"/>
        <end position="92"/>
    </location>
</feature>
<evidence type="ECO:0000313" key="5">
    <source>
        <dbReference type="Proteomes" id="UP000630660"/>
    </source>
</evidence>
<dbReference type="PROSITE" id="PS50293">
    <property type="entry name" value="TPR_REGION"/>
    <property type="match status" value="2"/>
</dbReference>
<dbReference type="Pfam" id="PF13181">
    <property type="entry name" value="TPR_8"/>
    <property type="match status" value="1"/>
</dbReference>
<dbReference type="PROSITE" id="PS50005">
    <property type="entry name" value="TPR"/>
    <property type="match status" value="2"/>
</dbReference>
<proteinExistence type="predicted"/>
<sequence length="210" mass="24048">MDEFKRYHKSLEAAEGVIKSTPDDPNAYHNRGSVLAKLGRFADAIDSFKQAIYFKPKFARAYYEMGLSLRKLRRYHEAIRSFDRASEIKPNIPIIFDKRAAALIDLGAALKPAYSRSLFEAAVRDAERTIELSSDAEGHYNMACALSHLDRYEEAVEQLSKTKGIKGAEFDVAHAWDDPDFEPLRQPSWIERFTKAVGPRPRRLKPEVWE</sequence>
<dbReference type="SMART" id="SM00028">
    <property type="entry name" value="TPR"/>
    <property type="match status" value="3"/>
</dbReference>
<evidence type="ECO:0000256" key="2">
    <source>
        <dbReference type="ARBA" id="ARBA00022803"/>
    </source>
</evidence>
<evidence type="ECO:0000256" key="3">
    <source>
        <dbReference type="PROSITE-ProRule" id="PRU00339"/>
    </source>
</evidence>
<organism evidence="4 5">
    <name type="scientific">candidate division WOR-3 bacterium</name>
    <dbReference type="NCBI Taxonomy" id="2052148"/>
    <lineage>
        <taxon>Bacteria</taxon>
        <taxon>Bacteria division WOR-3</taxon>
    </lineage>
</organism>
<dbReference type="PANTHER" id="PTHR44943:SF8">
    <property type="entry name" value="TPR REPEAT-CONTAINING PROTEIN MJ0263"/>
    <property type="match status" value="1"/>
</dbReference>